<proteinExistence type="predicted"/>
<name>A0ACD5WDA5_AVESA</name>
<dbReference type="EnsemblPlants" id="AVESA.00010b.r2.4AG0617160.2">
    <property type="protein sequence ID" value="AVESA.00010b.r2.4AG0617160.2.CDS"/>
    <property type="gene ID" value="AVESA.00010b.r2.4AG0617160"/>
</dbReference>
<reference evidence="1" key="2">
    <citation type="submission" date="2025-09" db="UniProtKB">
        <authorList>
            <consortium name="EnsemblPlants"/>
        </authorList>
    </citation>
    <scope>IDENTIFICATION</scope>
</reference>
<accession>A0ACD5WDA5</accession>
<sequence>MAAPPHPRASPPALPDELVEEILLRLPPDDPACILRASVVCKSWSSAVSHPSFRRRLHDLHRTPPVLGFLDNWRDWNIPSFIPTTASAFSLAAPDRRFWRPLDCRHGRALFLSKSKNTQEEEKLLLWEPITGAQQHIPVPAAFRSDCPSAAVSCAVDGCDHRDCLGGPFRVVFVFTVISEQHDDDGEEYITSACVYSSETGTWGELTSMHCDLEMDSAQFSSVLVGSSLFYFLSDDAMILEYDLARHGLTVFDPPDWDNYDERSNIMLAEDGGLGASEVSDTHLKLWSREASDDTDARWVLSRVINLENYIPNDALVDATAFIYVAGFAEGANAIFVSTIAGIFMIDLQSERVMKVCDCRCLWNLIPIVSFYTPLPQSKHHGTPPSNPSEEATCKERGGDEEEAVEWEHQLFDKGSNAIQDGDSVNDGFSHAVGTRVLSRCAWQQKTQEVNDPLDGVPKSVPNEESGTIAANKADVEDADAPSRKGDSEEERAGRLERT</sequence>
<keyword evidence="2" id="KW-1185">Reference proteome</keyword>
<organism evidence="1 2">
    <name type="scientific">Avena sativa</name>
    <name type="common">Oat</name>
    <dbReference type="NCBI Taxonomy" id="4498"/>
    <lineage>
        <taxon>Eukaryota</taxon>
        <taxon>Viridiplantae</taxon>
        <taxon>Streptophyta</taxon>
        <taxon>Embryophyta</taxon>
        <taxon>Tracheophyta</taxon>
        <taxon>Spermatophyta</taxon>
        <taxon>Magnoliopsida</taxon>
        <taxon>Liliopsida</taxon>
        <taxon>Poales</taxon>
        <taxon>Poaceae</taxon>
        <taxon>BOP clade</taxon>
        <taxon>Pooideae</taxon>
        <taxon>Poodae</taxon>
        <taxon>Poeae</taxon>
        <taxon>Poeae Chloroplast Group 1 (Aveneae type)</taxon>
        <taxon>Aveninae</taxon>
        <taxon>Avena</taxon>
    </lineage>
</organism>
<evidence type="ECO:0000313" key="1">
    <source>
        <dbReference type="EnsemblPlants" id="AVESA.00010b.r2.4AG0617160.2.CDS"/>
    </source>
</evidence>
<dbReference type="Proteomes" id="UP001732700">
    <property type="component" value="Chromosome 4A"/>
</dbReference>
<reference evidence="1" key="1">
    <citation type="submission" date="2021-05" db="EMBL/GenBank/DDBJ databases">
        <authorList>
            <person name="Scholz U."/>
            <person name="Mascher M."/>
            <person name="Fiebig A."/>
        </authorList>
    </citation>
    <scope>NUCLEOTIDE SEQUENCE [LARGE SCALE GENOMIC DNA]</scope>
</reference>
<protein>
    <submittedName>
        <fullName evidence="1">Uncharacterized protein</fullName>
    </submittedName>
</protein>
<evidence type="ECO:0000313" key="2">
    <source>
        <dbReference type="Proteomes" id="UP001732700"/>
    </source>
</evidence>